<protein>
    <submittedName>
        <fullName evidence="1">Structural maintenance of chromosomes protein 3 isoform X3</fullName>
    </submittedName>
</protein>
<organism evidence="1">
    <name type="scientific">Rhizophora mucronata</name>
    <name type="common">Asiatic mangrove</name>
    <dbReference type="NCBI Taxonomy" id="61149"/>
    <lineage>
        <taxon>Eukaryota</taxon>
        <taxon>Viridiplantae</taxon>
        <taxon>Streptophyta</taxon>
        <taxon>Embryophyta</taxon>
        <taxon>Tracheophyta</taxon>
        <taxon>Spermatophyta</taxon>
        <taxon>Magnoliopsida</taxon>
        <taxon>eudicotyledons</taxon>
        <taxon>Gunneridae</taxon>
        <taxon>Pentapetalae</taxon>
        <taxon>rosids</taxon>
        <taxon>fabids</taxon>
        <taxon>Malpighiales</taxon>
        <taxon>Rhizophoraceae</taxon>
        <taxon>Rhizophora</taxon>
    </lineage>
</organism>
<dbReference type="EMBL" id="GGEC01049423">
    <property type="protein sequence ID" value="MBX29907.1"/>
    <property type="molecule type" value="Transcribed_RNA"/>
</dbReference>
<dbReference type="AlphaFoldDB" id="A0A2P2MIA9"/>
<reference evidence="1" key="1">
    <citation type="submission" date="2018-02" db="EMBL/GenBank/DDBJ databases">
        <title>Rhizophora mucronata_Transcriptome.</title>
        <authorList>
            <person name="Meera S.P."/>
            <person name="Sreeshan A."/>
            <person name="Augustine A."/>
        </authorList>
    </citation>
    <scope>NUCLEOTIDE SEQUENCE</scope>
    <source>
        <tissue evidence="1">Leaf</tissue>
    </source>
</reference>
<proteinExistence type="predicted"/>
<sequence>MLFTEESKSSLFTDGTQNALWLQNL</sequence>
<name>A0A2P2MIA9_RHIMU</name>
<accession>A0A2P2MIA9</accession>
<evidence type="ECO:0000313" key="1">
    <source>
        <dbReference type="EMBL" id="MBX29907.1"/>
    </source>
</evidence>